<protein>
    <submittedName>
        <fullName evidence="1">Uncharacterized protein</fullName>
    </submittedName>
</protein>
<organism evidence="1">
    <name type="scientific">Siphoviridae sp. ctTDf8</name>
    <dbReference type="NCBI Taxonomy" id="2825517"/>
    <lineage>
        <taxon>Viruses</taxon>
        <taxon>Duplodnaviria</taxon>
        <taxon>Heunggongvirae</taxon>
        <taxon>Uroviricota</taxon>
        <taxon>Caudoviricetes</taxon>
    </lineage>
</organism>
<dbReference type="EMBL" id="BK016093">
    <property type="protein sequence ID" value="DAF94519.1"/>
    <property type="molecule type" value="Genomic_DNA"/>
</dbReference>
<accession>A0A8S5UJ67</accession>
<sequence length="173" mass="18816">MYTIIHTATIKPYKLTAIRTAWTAYRRAQRDADYAATASYTDDADKAAAKAAADTARAAYDAAAAELREIIHAAEGRASVRLLTVDDIMTAIDDVPRCVLAKHLPGCEIHCDPNAQTFPRAYHTPDSTHFSAVCRPSGWYLTRVCRDTCGTSRGRLVLTDDAKADIIAAAETL</sequence>
<reference evidence="1" key="1">
    <citation type="journal article" date="2021" name="Proc. Natl. Acad. Sci. U.S.A.">
        <title>A Catalog of Tens of Thousands of Viruses from Human Metagenomes Reveals Hidden Associations with Chronic Diseases.</title>
        <authorList>
            <person name="Tisza M.J."/>
            <person name="Buck C.B."/>
        </authorList>
    </citation>
    <scope>NUCLEOTIDE SEQUENCE</scope>
    <source>
        <strain evidence="1">CtTDf8</strain>
    </source>
</reference>
<name>A0A8S5UJ67_9CAUD</name>
<evidence type="ECO:0000313" key="1">
    <source>
        <dbReference type="EMBL" id="DAF94519.1"/>
    </source>
</evidence>
<proteinExistence type="predicted"/>